<sequence length="413" mass="43639">MSIPTPGALAGIKVLDLSRVLAGPWCTQMLADLGADVVKVERPAAGDDTRHWGPPFLQDGAGRDTREASYFTACNRNKRSITVDMAHPEGQALLRRMAQQADVVVENFKVGGLTRYGLDYDSLRALNPRLVYCSITGFGQTGPYAGRAGYDLMVQAACGLMSITGHADGEPGGGPLKVGVAVIDVFTGLYASNAILAALNARNASGEGQHIDMALLDVGMAVLANQAAGFLATGQAPGRAGNIHPSLAPYQDFQTRDGNVLLAIGNDGQFARFCAAVGHDAWAQDERFATNTARVRHRAALLERLAPLMRQRSTAEWIALLEDKAVPCGPINTIAQAFDDPQVRARGTRVDLPRDAGDGIATVATVASPMRLSATPVAYRGAPPALGQHTDEILRELGLDAPAIAALRESRAV</sequence>
<dbReference type="InterPro" id="IPR003673">
    <property type="entry name" value="CoA-Trfase_fam_III"/>
</dbReference>
<evidence type="ECO:0000313" key="3">
    <source>
        <dbReference type="Proteomes" id="UP000007938"/>
    </source>
</evidence>
<dbReference type="PANTHER" id="PTHR48207:SF3">
    <property type="entry name" value="SUCCINATE--HYDROXYMETHYLGLUTARATE COA-TRANSFERASE"/>
    <property type="match status" value="1"/>
</dbReference>
<name>F4GBI0_ALIDK</name>
<protein>
    <submittedName>
        <fullName evidence="2">Formyl-CoA transferase</fullName>
        <ecNumber evidence="2">2.8.3.16</ecNumber>
    </submittedName>
</protein>
<dbReference type="Proteomes" id="UP000007938">
    <property type="component" value="Chromosome"/>
</dbReference>
<dbReference type="Gene3D" id="3.30.1540.10">
    <property type="entry name" value="formyl-coa transferase, domain 3"/>
    <property type="match status" value="1"/>
</dbReference>
<keyword evidence="3" id="KW-1185">Reference proteome</keyword>
<dbReference type="PANTHER" id="PTHR48207">
    <property type="entry name" value="SUCCINATE--HYDROXYMETHYLGLUTARATE COA-TRANSFERASE"/>
    <property type="match status" value="1"/>
</dbReference>
<evidence type="ECO:0000313" key="2">
    <source>
        <dbReference type="EMBL" id="AEB85825.1"/>
    </source>
</evidence>
<dbReference type="eggNOG" id="COG1804">
    <property type="taxonomic scope" value="Bacteria"/>
</dbReference>
<dbReference type="GO" id="GO:0033608">
    <property type="term" value="F:formyl-CoA transferase activity"/>
    <property type="evidence" value="ECO:0007669"/>
    <property type="project" value="UniProtKB-EC"/>
</dbReference>
<dbReference type="InterPro" id="IPR044855">
    <property type="entry name" value="CoA-Trfase_III_dom3_sf"/>
</dbReference>
<dbReference type="InterPro" id="IPR050483">
    <property type="entry name" value="CoA-transferase_III_domain"/>
</dbReference>
<dbReference type="STRING" id="596154.Alide2_3497"/>
<gene>
    <name evidence="2" type="ordered locus">Alide2_3497</name>
</gene>
<dbReference type="HOGENOM" id="CLU_033975_0_1_4"/>
<reference evidence="2 3" key="1">
    <citation type="journal article" date="2011" name="J. Bacteriol.">
        <title>Genome Sequences of Alicycliphilus denitrificans Strains BC and K601T.</title>
        <authorList>
            <person name="Oosterkamp M.J."/>
            <person name="Veuskens T."/>
            <person name="Plugge C.M."/>
            <person name="Langenhoff A.A."/>
            <person name="Gerritse J."/>
            <person name="van Berkel W.J."/>
            <person name="Pieper D.H."/>
            <person name="Junca H."/>
            <person name="Goodwin L.A."/>
            <person name="Daligault H.E."/>
            <person name="Bruce D.C."/>
            <person name="Detter J.C."/>
            <person name="Tapia R."/>
            <person name="Han C.S."/>
            <person name="Land M.L."/>
            <person name="Hauser L.J."/>
            <person name="Smidt H."/>
            <person name="Stams A.J."/>
        </authorList>
    </citation>
    <scope>NUCLEOTIDE SEQUENCE [LARGE SCALE GENOMIC DNA]</scope>
    <source>
        <strain evidence="3">DSM 14773 / CIP 107495 / K601</strain>
    </source>
</reference>
<dbReference type="Gene3D" id="3.40.50.10540">
    <property type="entry name" value="Crotonobetainyl-coa:carnitine coa-transferase, domain 1"/>
    <property type="match status" value="1"/>
</dbReference>
<dbReference type="EC" id="2.8.3.16" evidence="2"/>
<dbReference type="EMBL" id="CP002657">
    <property type="protein sequence ID" value="AEB85825.1"/>
    <property type="molecule type" value="Genomic_DNA"/>
</dbReference>
<dbReference type="Pfam" id="PF02515">
    <property type="entry name" value="CoA_transf_3"/>
    <property type="match status" value="1"/>
</dbReference>
<accession>F4GBI0</accession>
<keyword evidence="1 2" id="KW-0808">Transferase</keyword>
<proteinExistence type="predicted"/>
<dbReference type="AlphaFoldDB" id="F4GBI0"/>
<dbReference type="InterPro" id="IPR023606">
    <property type="entry name" value="CoA-Trfase_III_dom_1_sf"/>
</dbReference>
<organism evidence="2 3">
    <name type="scientific">Alicycliphilus denitrificans (strain DSM 14773 / CIP 107495 / K601)</name>
    <dbReference type="NCBI Taxonomy" id="596154"/>
    <lineage>
        <taxon>Bacteria</taxon>
        <taxon>Pseudomonadati</taxon>
        <taxon>Pseudomonadota</taxon>
        <taxon>Betaproteobacteria</taxon>
        <taxon>Burkholderiales</taxon>
        <taxon>Comamonadaceae</taxon>
        <taxon>Alicycliphilus</taxon>
    </lineage>
</organism>
<dbReference type="OrthoDB" id="5294844at2"/>
<reference evidence="2 3" key="2">
    <citation type="submission" date="2011-04" db="EMBL/GenBank/DDBJ databases">
        <title>Complete sequence of chromosome of Alicycliphilus denitrificans K601.</title>
        <authorList>
            <consortium name="US DOE Joint Genome Institute"/>
            <person name="Lucas S."/>
            <person name="Han J."/>
            <person name="Lapidus A."/>
            <person name="Cheng J.-F."/>
            <person name="Goodwin L."/>
            <person name="Pitluck S."/>
            <person name="Peters L."/>
            <person name="Zeytun A."/>
            <person name="Detter J.C."/>
            <person name="Han C."/>
            <person name="Tapia R."/>
            <person name="Land M."/>
            <person name="Hauser L."/>
            <person name="Kyrpides N."/>
            <person name="Ivanova N."/>
            <person name="Mikhailova N."/>
            <person name="Pagani I."/>
            <person name="Oosterkamp M."/>
            <person name="Pieper D."/>
            <person name="van Berkel W."/>
            <person name="Langenhoff A."/>
            <person name="Smidt H."/>
            <person name="Stams A."/>
            <person name="Woyke T."/>
        </authorList>
    </citation>
    <scope>NUCLEOTIDE SEQUENCE [LARGE SCALE GENOMIC DNA]</scope>
    <source>
        <strain evidence="3">DSM 14773 / CIP 107495 / K601</strain>
    </source>
</reference>
<dbReference type="KEGG" id="adk:Alide2_3497"/>
<dbReference type="SUPFAM" id="SSF89796">
    <property type="entry name" value="CoA-transferase family III (CaiB/BaiF)"/>
    <property type="match status" value="1"/>
</dbReference>
<evidence type="ECO:0000256" key="1">
    <source>
        <dbReference type="ARBA" id="ARBA00022679"/>
    </source>
</evidence>
<dbReference type="RefSeq" id="WP_013722754.1">
    <property type="nucleotide sequence ID" value="NC_015422.1"/>
</dbReference>